<dbReference type="PANTHER" id="PTHR30570">
    <property type="entry name" value="PERIPLASMIC PHOSPHATE BINDING COMPONENT OF PHOSPHATE ABC TRANSPORTER"/>
    <property type="match status" value="1"/>
</dbReference>
<dbReference type="Gene3D" id="3.40.190.10">
    <property type="entry name" value="Periplasmic binding protein-like II"/>
    <property type="match status" value="2"/>
</dbReference>
<dbReference type="Pfam" id="PF12849">
    <property type="entry name" value="PBP_like_2"/>
    <property type="match status" value="1"/>
</dbReference>
<reference evidence="4 5" key="1">
    <citation type="submission" date="2018-02" db="EMBL/GenBank/DDBJ databases">
        <title>Comparative genomes isolates from brazilian mangrove.</title>
        <authorList>
            <person name="Araujo J.E."/>
            <person name="Taketani R.G."/>
            <person name="Silva M.C.P."/>
            <person name="Loureco M.V."/>
            <person name="Andreote F.D."/>
        </authorList>
    </citation>
    <scope>NUCLEOTIDE SEQUENCE [LARGE SCALE GENOMIC DNA]</scope>
    <source>
        <strain evidence="4 5">Nap-Phe MGV</strain>
    </source>
</reference>
<dbReference type="Proteomes" id="UP000237819">
    <property type="component" value="Unassembled WGS sequence"/>
</dbReference>
<proteinExistence type="predicted"/>
<comment type="caution">
    <text evidence="4">The sequence shown here is derived from an EMBL/GenBank/DDBJ whole genome shotgun (WGS) entry which is preliminary data.</text>
</comment>
<dbReference type="EMBL" id="PUHZ01000024">
    <property type="protein sequence ID" value="PQO43278.1"/>
    <property type="molecule type" value="Genomic_DNA"/>
</dbReference>
<evidence type="ECO:0000313" key="4">
    <source>
        <dbReference type="EMBL" id="PQO43278.1"/>
    </source>
</evidence>
<name>A0A2S8GFN8_9BACT</name>
<dbReference type="RefSeq" id="WP_105338491.1">
    <property type="nucleotide sequence ID" value="NZ_PUHZ01000024.1"/>
</dbReference>
<feature type="domain" description="PBP" evidence="3">
    <location>
        <begin position="38"/>
        <end position="296"/>
    </location>
</feature>
<gene>
    <name evidence="4" type="ORF">C5Y93_26660</name>
</gene>
<dbReference type="OrthoDB" id="9790048at2"/>
<sequence length="328" mass="35356">MNRSLARLCFATFLASLAWPSWAAAQVQTDPDLPHYVAGEEELSGKLTLIGSDALNNMVAVWADRFTQLYPNVDVQIRQKGASTPVGGLLGGGADFGMSTWELTNRERAELQTKLGSLPTEITVAADMTAIFVHRDNPLASLSMDQVDAIFSSTRKGGKADITEWRQLLPPTAPTAKLPIQLYGRNSATQVYGQMKKQAIRSGDFKTAIKEMPGSAALLQAIAKDPAGCGYAGIGYATAEVRAVPLTVGEQSIAPTPENLDRYPLTKKLRLIYVVPPGEALDPLRREFLKYALSREGQAAVLGDGYLPLPAAVVKKLRTEANLDSANE</sequence>
<dbReference type="SUPFAM" id="SSF53850">
    <property type="entry name" value="Periplasmic binding protein-like II"/>
    <property type="match status" value="1"/>
</dbReference>
<evidence type="ECO:0000313" key="5">
    <source>
        <dbReference type="Proteomes" id="UP000237819"/>
    </source>
</evidence>
<protein>
    <submittedName>
        <fullName evidence="4">Phosphate-binding protein</fullName>
    </submittedName>
</protein>
<dbReference type="InterPro" id="IPR024370">
    <property type="entry name" value="PBP_domain"/>
</dbReference>
<accession>A0A2S8GFN8</accession>
<organism evidence="4 5">
    <name type="scientific">Blastopirellula marina</name>
    <dbReference type="NCBI Taxonomy" id="124"/>
    <lineage>
        <taxon>Bacteria</taxon>
        <taxon>Pseudomonadati</taxon>
        <taxon>Planctomycetota</taxon>
        <taxon>Planctomycetia</taxon>
        <taxon>Pirellulales</taxon>
        <taxon>Pirellulaceae</taxon>
        <taxon>Blastopirellula</taxon>
    </lineage>
</organism>
<evidence type="ECO:0000256" key="2">
    <source>
        <dbReference type="SAM" id="SignalP"/>
    </source>
</evidence>
<keyword evidence="1 2" id="KW-0732">Signal</keyword>
<feature type="chain" id="PRO_5015692504" evidence="2">
    <location>
        <begin position="24"/>
        <end position="328"/>
    </location>
</feature>
<feature type="signal peptide" evidence="2">
    <location>
        <begin position="1"/>
        <end position="23"/>
    </location>
</feature>
<dbReference type="InterPro" id="IPR050811">
    <property type="entry name" value="Phosphate_ABC_transporter"/>
</dbReference>
<evidence type="ECO:0000259" key="3">
    <source>
        <dbReference type="Pfam" id="PF12849"/>
    </source>
</evidence>
<dbReference type="AlphaFoldDB" id="A0A2S8GFN8"/>
<dbReference type="PANTHER" id="PTHR30570:SF6">
    <property type="entry name" value="PHOSPHATE-BINDING PROTEIN PSTS"/>
    <property type="match status" value="1"/>
</dbReference>
<evidence type="ECO:0000256" key="1">
    <source>
        <dbReference type="ARBA" id="ARBA00022729"/>
    </source>
</evidence>